<dbReference type="InterPro" id="IPR011611">
    <property type="entry name" value="PfkB_dom"/>
</dbReference>
<gene>
    <name evidence="5" type="ORF">D4A81_11575</name>
</gene>
<dbReference type="PANTHER" id="PTHR43085">
    <property type="entry name" value="HEXOKINASE FAMILY MEMBER"/>
    <property type="match status" value="1"/>
</dbReference>
<organism evidence="5 6">
    <name type="scientific">Lachnoanaerobaculum umeaense</name>
    <dbReference type="NCBI Taxonomy" id="617123"/>
    <lineage>
        <taxon>Bacteria</taxon>
        <taxon>Bacillati</taxon>
        <taxon>Bacillota</taxon>
        <taxon>Clostridia</taxon>
        <taxon>Lachnospirales</taxon>
        <taxon>Lachnospiraceae</taxon>
        <taxon>Lachnoanaerobaculum</taxon>
    </lineage>
</organism>
<evidence type="ECO:0000256" key="1">
    <source>
        <dbReference type="ARBA" id="ARBA00010688"/>
    </source>
</evidence>
<proteinExistence type="inferred from homology"/>
<evidence type="ECO:0000313" key="6">
    <source>
        <dbReference type="Proteomes" id="UP000265562"/>
    </source>
</evidence>
<dbReference type="InterPro" id="IPR029056">
    <property type="entry name" value="Ribokinase-like"/>
</dbReference>
<dbReference type="KEGG" id="lua:D4A81_11575"/>
<dbReference type="RefSeq" id="WP_111524274.1">
    <property type="nucleotide sequence ID" value="NZ_CP032364.1"/>
</dbReference>
<evidence type="ECO:0000256" key="2">
    <source>
        <dbReference type="ARBA" id="ARBA00022679"/>
    </source>
</evidence>
<evidence type="ECO:0000313" key="5">
    <source>
        <dbReference type="EMBL" id="AYB00501.1"/>
    </source>
</evidence>
<dbReference type="Pfam" id="PF00294">
    <property type="entry name" value="PfkB"/>
    <property type="match status" value="1"/>
</dbReference>
<evidence type="ECO:0000256" key="3">
    <source>
        <dbReference type="ARBA" id="ARBA00022777"/>
    </source>
</evidence>
<dbReference type="OrthoDB" id="9813569at2"/>
<dbReference type="SUPFAM" id="SSF53613">
    <property type="entry name" value="Ribokinase-like"/>
    <property type="match status" value="1"/>
</dbReference>
<keyword evidence="6" id="KW-1185">Reference proteome</keyword>
<reference evidence="5 6" key="1">
    <citation type="submission" date="2018-09" db="EMBL/GenBank/DDBJ databases">
        <title>Genome sequencing of Lachnoanaerobaculum umeaense DSM 23576.</title>
        <authorList>
            <person name="Kook J.-K."/>
            <person name="Park S.-N."/>
            <person name="Lim Y.K."/>
        </authorList>
    </citation>
    <scope>NUCLEOTIDE SEQUENCE [LARGE SCALE GENOMIC DNA]</scope>
    <source>
        <strain evidence="6">DSM 23576 \ CCUG 58757</strain>
    </source>
</reference>
<keyword evidence="3 5" id="KW-0418">Kinase</keyword>
<dbReference type="InterPro" id="IPR050306">
    <property type="entry name" value="PfkB_Carbo_kinase"/>
</dbReference>
<feature type="domain" description="Carbohydrate kinase PfkB" evidence="4">
    <location>
        <begin position="25"/>
        <end position="345"/>
    </location>
</feature>
<dbReference type="EMBL" id="CP032364">
    <property type="protein sequence ID" value="AYB00501.1"/>
    <property type="molecule type" value="Genomic_DNA"/>
</dbReference>
<dbReference type="Proteomes" id="UP000265562">
    <property type="component" value="Chromosome"/>
</dbReference>
<evidence type="ECO:0000259" key="4">
    <source>
        <dbReference type="Pfam" id="PF00294"/>
    </source>
</evidence>
<dbReference type="Gene3D" id="3.40.1190.20">
    <property type="match status" value="1"/>
</dbReference>
<sequence>MDRKIIVAGHISYDITPQIYNTNGKNFAKILKPGKLINIGRATVANGGAVNNTGMALHKFGANVELIAKVGDDEFGRQIIEKCEEKGAKTKFIKAEGEDTSYTIVLAPPGFDRSFLHFTGTNDTFKFSDMDMEDIKDGYLFHFGYPTLMEGFYKDDAKELIEMYKTIKKAGLITSLDVAAIDPDSKAGRLDWEAILRNILPYVDIFEPSFEELLCMVDKAEYTQLLERAGEEDVCMCLSLENDILPLAKKVMDFGVSILLIKCGTAGMYLCTSDDVSKRLGLSNEWNCFKYFQKSFKPDRIKSAIGAGDTAIAAFLYGVINDYNPKRAMEIASGTGAMCITEYDTFSGLLDIKELEEKIKNNWETQDFIKE</sequence>
<comment type="similarity">
    <text evidence="1">Belongs to the carbohydrate kinase PfkB family.</text>
</comment>
<dbReference type="PANTHER" id="PTHR43085:SF57">
    <property type="entry name" value="CARBOHYDRATE KINASE PFKB DOMAIN-CONTAINING PROTEIN"/>
    <property type="match status" value="1"/>
</dbReference>
<protein>
    <submittedName>
        <fullName evidence="5">Carbohydrate kinase family protein</fullName>
    </submittedName>
</protein>
<dbReference type="GO" id="GO:0016301">
    <property type="term" value="F:kinase activity"/>
    <property type="evidence" value="ECO:0007669"/>
    <property type="project" value="UniProtKB-KW"/>
</dbReference>
<dbReference type="AlphaFoldDB" id="A0A385Q2B0"/>
<keyword evidence="2" id="KW-0808">Transferase</keyword>
<accession>A0A385Q2B0</accession>
<name>A0A385Q2B0_9FIRM</name>